<evidence type="ECO:0000313" key="9">
    <source>
        <dbReference type="EMBL" id="SHI75308.1"/>
    </source>
</evidence>
<dbReference type="Pfam" id="PF10531">
    <property type="entry name" value="SLBB"/>
    <property type="match status" value="1"/>
</dbReference>
<keyword evidence="7" id="KW-0411">Iron-sulfur</keyword>
<dbReference type="Gene3D" id="3.40.50.11540">
    <property type="entry name" value="NADH-ubiquinone oxidoreductase 51kDa subunit"/>
    <property type="match status" value="1"/>
</dbReference>
<dbReference type="EMBL" id="FQZL01000006">
    <property type="protein sequence ID" value="SHI75308.1"/>
    <property type="molecule type" value="Genomic_DNA"/>
</dbReference>
<dbReference type="Pfam" id="PF13375">
    <property type="entry name" value="RnfC_N"/>
    <property type="match status" value="1"/>
</dbReference>
<dbReference type="SUPFAM" id="SSF142984">
    <property type="entry name" value="Nqo1 middle domain-like"/>
    <property type="match status" value="1"/>
</dbReference>
<dbReference type="InterPro" id="IPR011053">
    <property type="entry name" value="Single_hybrid_motif"/>
</dbReference>
<keyword evidence="5" id="KW-0249">Electron transport</keyword>
<evidence type="ECO:0000256" key="6">
    <source>
        <dbReference type="ARBA" id="ARBA00023004"/>
    </source>
</evidence>
<keyword evidence="10" id="KW-1185">Reference proteome</keyword>
<accession>A0A1M6DQQ6</accession>
<dbReference type="Pfam" id="PF01512">
    <property type="entry name" value="Complex1_51K"/>
    <property type="match status" value="1"/>
</dbReference>
<gene>
    <name evidence="9" type="ORF">SAMN02745751_01001</name>
</gene>
<dbReference type="SUPFAM" id="SSF142019">
    <property type="entry name" value="Nqo1 FMN-binding domain-like"/>
    <property type="match status" value="1"/>
</dbReference>
<evidence type="ECO:0000256" key="5">
    <source>
        <dbReference type="ARBA" id="ARBA00022982"/>
    </source>
</evidence>
<organism evidence="9 10">
    <name type="scientific">Dethiosulfatibacter aminovorans DSM 17477</name>
    <dbReference type="NCBI Taxonomy" id="1121476"/>
    <lineage>
        <taxon>Bacteria</taxon>
        <taxon>Bacillati</taxon>
        <taxon>Bacillota</taxon>
        <taxon>Tissierellia</taxon>
        <taxon>Dethiosulfatibacter</taxon>
    </lineage>
</organism>
<dbReference type="PROSITE" id="PS51379">
    <property type="entry name" value="4FE4S_FER_2"/>
    <property type="match status" value="1"/>
</dbReference>
<evidence type="ECO:0000256" key="7">
    <source>
        <dbReference type="ARBA" id="ARBA00023014"/>
    </source>
</evidence>
<evidence type="ECO:0000256" key="1">
    <source>
        <dbReference type="ARBA" id="ARBA00022448"/>
    </source>
</evidence>
<dbReference type="InterPro" id="IPR037225">
    <property type="entry name" value="Nuo51_FMN-bd_sf"/>
</dbReference>
<dbReference type="InterPro" id="IPR017054">
    <property type="entry name" value="PduS"/>
</dbReference>
<dbReference type="Gene3D" id="3.10.20.600">
    <property type="match status" value="1"/>
</dbReference>
<dbReference type="PIRSF" id="PIRSF036408">
    <property type="entry name" value="PduS_prd"/>
    <property type="match status" value="1"/>
</dbReference>
<evidence type="ECO:0000256" key="4">
    <source>
        <dbReference type="ARBA" id="ARBA00022737"/>
    </source>
</evidence>
<dbReference type="Proteomes" id="UP000184052">
    <property type="component" value="Unassembled WGS sequence"/>
</dbReference>
<dbReference type="InterPro" id="IPR009051">
    <property type="entry name" value="Helical_ferredxn"/>
</dbReference>
<dbReference type="SUPFAM" id="SSF46548">
    <property type="entry name" value="alpha-helical ferredoxin"/>
    <property type="match status" value="1"/>
</dbReference>
<dbReference type="STRING" id="1121476.SAMN02745751_01001"/>
<evidence type="ECO:0000313" key="10">
    <source>
        <dbReference type="Proteomes" id="UP000184052"/>
    </source>
</evidence>
<dbReference type="SUPFAM" id="SSF51230">
    <property type="entry name" value="Single hybrid motif"/>
    <property type="match status" value="1"/>
</dbReference>
<keyword evidence="6" id="KW-0408">Iron</keyword>
<keyword evidence="1" id="KW-0813">Transport</keyword>
<dbReference type="OrthoDB" id="9767754at2"/>
<sequence length="446" mass="49084">MKLVDKVYCAGIVGCGGAGFPTHVKMNAKVEYFLINAVECEPLLYSDRWIMKNKAHEVVVAISAVMKELEAQTCIIALKNEYKSEIESLKDAIKKNNANIRIHGMKSFYPAGDEQVVVYETTGRIVPEGGIPLNVGCVVSNVTTLKHIFDAINGIPFTNRVLTVTGNVKNPTIVDVPIGTSFEECIEIAGGSLTRNYSVIDGGPMMGKYLEESDVRNSHVKKTTSGIIVLSEDDHLTIKNRVSIETMRKLASSACIQCNFCSQLCPRNLLGHGIQPHRIMRKLAMNTSFESILQYDDVKAAMLCSECGVCENFACPMGLQPRTINSEVKKLLAENGIRYGSEVKELKEDYFRRYRKIPTKRIISRLGLNKYYLAKIEASTSYKPNSVSIPLSQHIGAPSKPVVEIGDSVTEGQVIASCEEGKLGARVHASISGMVREITDKIVISK</sequence>
<reference evidence="9 10" key="1">
    <citation type="submission" date="2016-11" db="EMBL/GenBank/DDBJ databases">
        <authorList>
            <person name="Jaros S."/>
            <person name="Januszkiewicz K."/>
            <person name="Wedrychowicz H."/>
        </authorList>
    </citation>
    <scope>NUCLEOTIDE SEQUENCE [LARGE SCALE GENOMIC DNA]</scope>
    <source>
        <strain evidence="9 10">DSM 17477</strain>
    </source>
</reference>
<keyword evidence="2" id="KW-0004">4Fe-4S</keyword>
<dbReference type="InterPro" id="IPR019554">
    <property type="entry name" value="Soluble_ligand-bd"/>
</dbReference>
<keyword evidence="3" id="KW-0479">Metal-binding</keyword>
<evidence type="ECO:0000256" key="2">
    <source>
        <dbReference type="ARBA" id="ARBA00022485"/>
    </source>
</evidence>
<evidence type="ECO:0000256" key="3">
    <source>
        <dbReference type="ARBA" id="ARBA00022723"/>
    </source>
</evidence>
<protein>
    <submittedName>
        <fullName evidence="9">Na+-translocating ferredoxin:NAD+ oxidoreductase RNF, RnfC subunit</fullName>
    </submittedName>
</protein>
<dbReference type="InterPro" id="IPR011538">
    <property type="entry name" value="Nuo51_FMN-bd"/>
</dbReference>
<dbReference type="GO" id="GO:0016020">
    <property type="term" value="C:membrane"/>
    <property type="evidence" value="ECO:0007669"/>
    <property type="project" value="InterPro"/>
</dbReference>
<dbReference type="RefSeq" id="WP_073048056.1">
    <property type="nucleotide sequence ID" value="NZ_FQZL01000006.1"/>
</dbReference>
<dbReference type="Pfam" id="PF13534">
    <property type="entry name" value="Fer4_17"/>
    <property type="match status" value="1"/>
</dbReference>
<feature type="domain" description="4Fe-4S ferredoxin-type" evidence="8">
    <location>
        <begin position="246"/>
        <end position="275"/>
    </location>
</feature>
<evidence type="ECO:0000259" key="8">
    <source>
        <dbReference type="PROSITE" id="PS51379"/>
    </source>
</evidence>
<dbReference type="AlphaFoldDB" id="A0A1M6DQQ6"/>
<dbReference type="PANTHER" id="PTHR43034">
    <property type="entry name" value="ION-TRANSLOCATING OXIDOREDUCTASE COMPLEX SUBUNIT C"/>
    <property type="match status" value="1"/>
</dbReference>
<dbReference type="Gene3D" id="1.10.1060.10">
    <property type="entry name" value="Alpha-helical ferredoxin"/>
    <property type="match status" value="1"/>
</dbReference>
<dbReference type="GO" id="GO:0009055">
    <property type="term" value="F:electron transfer activity"/>
    <property type="evidence" value="ECO:0007669"/>
    <property type="project" value="InterPro"/>
</dbReference>
<dbReference type="InterPro" id="IPR017900">
    <property type="entry name" value="4Fe4S_Fe_S_CS"/>
</dbReference>
<dbReference type="InterPro" id="IPR010208">
    <property type="entry name" value="Ion_transpt_RnfC/RsxC"/>
</dbReference>
<name>A0A1M6DQQ6_9FIRM</name>
<dbReference type="InterPro" id="IPR026902">
    <property type="entry name" value="RnfC_N"/>
</dbReference>
<dbReference type="PROSITE" id="PS00198">
    <property type="entry name" value="4FE4S_FER_1"/>
    <property type="match status" value="1"/>
</dbReference>
<dbReference type="GO" id="GO:0051539">
    <property type="term" value="F:4 iron, 4 sulfur cluster binding"/>
    <property type="evidence" value="ECO:0007669"/>
    <property type="project" value="UniProtKB-KW"/>
</dbReference>
<dbReference type="PANTHER" id="PTHR43034:SF2">
    <property type="entry name" value="ION-TRANSLOCATING OXIDOREDUCTASE COMPLEX SUBUNIT C"/>
    <property type="match status" value="1"/>
</dbReference>
<keyword evidence="4" id="KW-0677">Repeat</keyword>
<dbReference type="GO" id="GO:0046872">
    <property type="term" value="F:metal ion binding"/>
    <property type="evidence" value="ECO:0007669"/>
    <property type="project" value="UniProtKB-KW"/>
</dbReference>
<dbReference type="InterPro" id="IPR017896">
    <property type="entry name" value="4Fe4S_Fe-S-bd"/>
</dbReference>
<proteinExistence type="predicted"/>